<dbReference type="KEGG" id="afs:AFR_21980"/>
<protein>
    <submittedName>
        <fullName evidence="7">TAP domain-containing protein</fullName>
    </submittedName>
</protein>
<accession>U5W430</accession>
<dbReference type="PATRIC" id="fig|1246995.3.peg.4456"/>
<sequence length="565" mass="60423">MRFRSRLLAAGLAGLLLSGSVVAPAVARERADATTSTAEARRVGSVRTPDLHWYACYGWAQCATAKVPLDYDHPYGTQTTVALLRVKAKDQKNRIGSLFVNPGGPGGSATTMALAAPFFLSASLLQRFDIVGMDPRGIGASDNVACFADTGKQTAALKGMNVAFPVTAKETKAYLNGARKLATGCSTTGRSLAGAMSTAEVARDMDVMRRAVGDKKLTYLGFSYGTALGQYYANMFPDRFRALAVDGVINPRSWVGSEASKNVIQDERLHSADGAYKALIRVLKLCDKAGETRCAFAAGDPVQRYATLAGRLKARPVTVDGFKITYAEFVGLTLDALYGVDAGADVTMLAAELWKLTSTPKAATASSVTGRAFPYDNSSDAYAAVMCTDGLHPGKAANWPAKAARADKRAPYFGRLWAWQSVQCARDIWKVRDEDAYTGPFTKRTRNTVLVVGSYWDPATNYYEAVSSAAKLPNSRLLSSDNFGHTAYGTSTCATRAMDHYLLYKALPARGTVCKGEQPFMHKLSDGTKEAAPGLDLATATKAEIVAEGLPAEGEPQLLPPVGRF</sequence>
<dbReference type="PANTHER" id="PTHR43248">
    <property type="entry name" value="2-SUCCINYL-6-HYDROXY-2,4-CYCLOHEXADIENE-1-CARBOXYLATE SYNTHASE"/>
    <property type="match status" value="1"/>
</dbReference>
<dbReference type="PANTHER" id="PTHR43248:SF29">
    <property type="entry name" value="TRIPEPTIDYL AMINOPEPTIDASE"/>
    <property type="match status" value="1"/>
</dbReference>
<feature type="domain" description="AB hydrolase-1" evidence="5">
    <location>
        <begin position="98"/>
        <end position="248"/>
    </location>
</feature>
<evidence type="ECO:0000256" key="2">
    <source>
        <dbReference type="ARBA" id="ARBA00022729"/>
    </source>
</evidence>
<evidence type="ECO:0000256" key="1">
    <source>
        <dbReference type="ARBA" id="ARBA00010088"/>
    </source>
</evidence>
<reference evidence="7 8" key="1">
    <citation type="journal article" date="2014" name="J. Biotechnol.">
        <title>Complete genome sequence of the actinobacterium Actinoplanes friuliensis HAG 010964, producer of the lipopeptide antibiotic friulimycin.</title>
        <authorList>
            <person name="Ruckert C."/>
            <person name="Szczepanowski R."/>
            <person name="Albersmeier A."/>
            <person name="Goesmann A."/>
            <person name="Fischer N."/>
            <person name="Steinkamper A."/>
            <person name="Puhler A."/>
            <person name="Biener R."/>
            <person name="Schwartz D."/>
            <person name="Kalinowski J."/>
        </authorList>
    </citation>
    <scope>NUCLEOTIDE SEQUENCE [LARGE SCALE GENOMIC DNA]</scope>
    <source>
        <strain evidence="7 8">DSM 7358</strain>
    </source>
</reference>
<dbReference type="Proteomes" id="UP000017746">
    <property type="component" value="Chromosome"/>
</dbReference>
<dbReference type="Pfam" id="PF08386">
    <property type="entry name" value="Abhydrolase_4"/>
    <property type="match status" value="1"/>
</dbReference>
<name>U5W430_9ACTN</name>
<evidence type="ECO:0000313" key="7">
    <source>
        <dbReference type="EMBL" id="AGZ42666.1"/>
    </source>
</evidence>
<feature type="signal peptide" evidence="4">
    <location>
        <begin position="1"/>
        <end position="23"/>
    </location>
</feature>
<dbReference type="InterPro" id="IPR029058">
    <property type="entry name" value="AB_hydrolase_fold"/>
</dbReference>
<evidence type="ECO:0000256" key="4">
    <source>
        <dbReference type="SAM" id="SignalP"/>
    </source>
</evidence>
<feature type="chain" id="PRO_5038761971" evidence="4">
    <location>
        <begin position="24"/>
        <end position="565"/>
    </location>
</feature>
<dbReference type="OrthoDB" id="4006962at2"/>
<evidence type="ECO:0000313" key="8">
    <source>
        <dbReference type="Proteomes" id="UP000017746"/>
    </source>
</evidence>
<comment type="similarity">
    <text evidence="1">Belongs to the peptidase S33 family.</text>
</comment>
<evidence type="ECO:0000259" key="5">
    <source>
        <dbReference type="Pfam" id="PF00561"/>
    </source>
</evidence>
<proteinExistence type="inferred from homology"/>
<keyword evidence="2 4" id="KW-0732">Signal</keyword>
<gene>
    <name evidence="7" type="ORF">AFR_21980</name>
</gene>
<dbReference type="Pfam" id="PF00561">
    <property type="entry name" value="Abhydrolase_1"/>
    <property type="match status" value="1"/>
</dbReference>
<evidence type="ECO:0000256" key="3">
    <source>
        <dbReference type="ARBA" id="ARBA00022801"/>
    </source>
</evidence>
<dbReference type="eggNOG" id="COG0596">
    <property type="taxonomic scope" value="Bacteria"/>
</dbReference>
<evidence type="ECO:0000259" key="6">
    <source>
        <dbReference type="Pfam" id="PF08386"/>
    </source>
</evidence>
<keyword evidence="8" id="KW-1185">Reference proteome</keyword>
<organism evidence="7 8">
    <name type="scientific">Actinoplanes friuliensis DSM 7358</name>
    <dbReference type="NCBI Taxonomy" id="1246995"/>
    <lineage>
        <taxon>Bacteria</taxon>
        <taxon>Bacillati</taxon>
        <taxon>Actinomycetota</taxon>
        <taxon>Actinomycetes</taxon>
        <taxon>Micromonosporales</taxon>
        <taxon>Micromonosporaceae</taxon>
        <taxon>Actinoplanes</taxon>
    </lineage>
</organism>
<dbReference type="HOGENOM" id="CLU_013364_3_1_11"/>
<feature type="domain" description="Peptidase S33 tripeptidyl aminopeptidase-like C-terminal" evidence="6">
    <location>
        <begin position="410"/>
        <end position="514"/>
    </location>
</feature>
<dbReference type="InterPro" id="IPR013595">
    <property type="entry name" value="Pept_S33_TAP-like_C"/>
</dbReference>
<dbReference type="SUPFAM" id="SSF53474">
    <property type="entry name" value="alpha/beta-Hydrolases"/>
    <property type="match status" value="1"/>
</dbReference>
<dbReference type="InterPro" id="IPR000073">
    <property type="entry name" value="AB_hydrolase_1"/>
</dbReference>
<dbReference type="GO" id="GO:0016787">
    <property type="term" value="F:hydrolase activity"/>
    <property type="evidence" value="ECO:0007669"/>
    <property type="project" value="UniProtKB-KW"/>
</dbReference>
<dbReference type="EMBL" id="CP006272">
    <property type="protein sequence ID" value="AGZ42666.1"/>
    <property type="molecule type" value="Genomic_DNA"/>
</dbReference>
<keyword evidence="3" id="KW-0378">Hydrolase</keyword>
<dbReference type="AlphaFoldDB" id="U5W430"/>
<dbReference type="Gene3D" id="3.40.50.1820">
    <property type="entry name" value="alpha/beta hydrolase"/>
    <property type="match status" value="1"/>
</dbReference>
<dbReference type="InterPro" id="IPR051601">
    <property type="entry name" value="Serine_prot/Carboxylest_S33"/>
</dbReference>
<dbReference type="STRING" id="1246995.AFR_21980"/>
<dbReference type="RefSeq" id="WP_023363037.1">
    <property type="nucleotide sequence ID" value="NC_022657.1"/>
</dbReference>